<dbReference type="AlphaFoldDB" id="A0A1N6V4A9"/>
<comment type="caution">
    <text evidence="3">The sequence shown here is derived from an EMBL/GenBank/DDBJ whole genome shotgun (WGS) entry which is preliminary data.</text>
</comment>
<sequence length="93" mass="10822">MKKLPILSLLLLFFMTSCKTPVYSLGMSENEFTAHYKGATTLVEKSAERTVYRRESTSMIPKPTMYYYFVNSKLVRIDEGERKPYVIVEHTSK</sequence>
<evidence type="ECO:0008006" key="6">
    <source>
        <dbReference type="Google" id="ProtNLM"/>
    </source>
</evidence>
<evidence type="ECO:0000313" key="2">
    <source>
        <dbReference type="EMBL" id="MBB6109029.1"/>
    </source>
</evidence>
<dbReference type="Proteomes" id="UP000541583">
    <property type="component" value="Unassembled WGS sequence"/>
</dbReference>
<organism evidence="3 5">
    <name type="scientific">Mucilaginibacter lappiensis</name>
    <dbReference type="NCBI Taxonomy" id="354630"/>
    <lineage>
        <taxon>Bacteria</taxon>
        <taxon>Pseudomonadati</taxon>
        <taxon>Bacteroidota</taxon>
        <taxon>Sphingobacteriia</taxon>
        <taxon>Sphingobacteriales</taxon>
        <taxon>Sphingobacteriaceae</taxon>
        <taxon>Mucilaginibacter</taxon>
    </lineage>
</organism>
<dbReference type="Proteomes" id="UP000548326">
    <property type="component" value="Unassembled WGS sequence"/>
</dbReference>
<dbReference type="EMBL" id="JACHCA010000003">
    <property type="protein sequence ID" value="MBB6127375.1"/>
    <property type="molecule type" value="Genomic_DNA"/>
</dbReference>
<keyword evidence="4" id="KW-1185">Reference proteome</keyword>
<evidence type="ECO:0000256" key="1">
    <source>
        <dbReference type="SAM" id="SignalP"/>
    </source>
</evidence>
<name>A0A1N6V4A9_9SPHI</name>
<reference evidence="4 5" key="1">
    <citation type="submission" date="2020-08" db="EMBL/GenBank/DDBJ databases">
        <title>Genomic Encyclopedia of Type Strains, Phase IV (KMG-V): Genome sequencing to study the core and pangenomes of soil and plant-associated prokaryotes.</title>
        <authorList>
            <person name="Whitman W."/>
        </authorList>
    </citation>
    <scope>NUCLEOTIDE SEQUENCE [LARGE SCALE GENOMIC DNA]</scope>
    <source>
        <strain evidence="2 4">ANJLi2</strain>
        <strain evidence="3 5">MP601</strain>
    </source>
</reference>
<dbReference type="PROSITE" id="PS51257">
    <property type="entry name" value="PROKAR_LIPOPROTEIN"/>
    <property type="match status" value="1"/>
</dbReference>
<keyword evidence="1" id="KW-0732">Signal</keyword>
<dbReference type="OrthoDB" id="798101at2"/>
<protein>
    <recommendedName>
        <fullName evidence="6">DUF2845 domain-containing protein</fullName>
    </recommendedName>
</protein>
<dbReference type="RefSeq" id="WP_076372376.1">
    <property type="nucleotide sequence ID" value="NZ_FTMG01000003.1"/>
</dbReference>
<feature type="signal peptide" evidence="1">
    <location>
        <begin position="1"/>
        <end position="19"/>
    </location>
</feature>
<evidence type="ECO:0000313" key="3">
    <source>
        <dbReference type="EMBL" id="MBB6127375.1"/>
    </source>
</evidence>
<accession>A0A1N6V4A9</accession>
<gene>
    <name evidence="3" type="ORF">HDF22_001481</name>
    <name evidence="2" type="ORF">HDF23_001772</name>
</gene>
<evidence type="ECO:0000313" key="5">
    <source>
        <dbReference type="Proteomes" id="UP000548326"/>
    </source>
</evidence>
<evidence type="ECO:0000313" key="4">
    <source>
        <dbReference type="Proteomes" id="UP000541583"/>
    </source>
</evidence>
<dbReference type="EMBL" id="JACHCB010000003">
    <property type="protein sequence ID" value="MBB6109029.1"/>
    <property type="molecule type" value="Genomic_DNA"/>
</dbReference>
<proteinExistence type="predicted"/>
<feature type="chain" id="PRO_5044563087" description="DUF2845 domain-containing protein" evidence="1">
    <location>
        <begin position="20"/>
        <end position="93"/>
    </location>
</feature>